<dbReference type="GO" id="GO:0000287">
    <property type="term" value="F:magnesium ion binding"/>
    <property type="evidence" value="ECO:0007669"/>
    <property type="project" value="TreeGrafter"/>
</dbReference>
<dbReference type="InterPro" id="IPR023214">
    <property type="entry name" value="HAD_sf"/>
</dbReference>
<proteinExistence type="predicted"/>
<evidence type="ECO:0000313" key="2">
    <source>
        <dbReference type="Proteomes" id="UP000238358"/>
    </source>
</evidence>
<dbReference type="AlphaFoldDB" id="A0A2S0M602"/>
<organism evidence="1 2">
    <name type="scientific">Megasphaera elsdenii</name>
    <dbReference type="NCBI Taxonomy" id="907"/>
    <lineage>
        <taxon>Bacteria</taxon>
        <taxon>Bacillati</taxon>
        <taxon>Bacillota</taxon>
        <taxon>Negativicutes</taxon>
        <taxon>Veillonellales</taxon>
        <taxon>Veillonellaceae</taxon>
        <taxon>Megasphaera</taxon>
    </lineage>
</organism>
<dbReference type="Gene3D" id="3.40.50.1000">
    <property type="entry name" value="HAD superfamily/HAD-like"/>
    <property type="match status" value="1"/>
</dbReference>
<dbReference type="GO" id="GO:0016791">
    <property type="term" value="F:phosphatase activity"/>
    <property type="evidence" value="ECO:0007669"/>
    <property type="project" value="TreeGrafter"/>
</dbReference>
<protein>
    <submittedName>
        <fullName evidence="1">HAD family phosphatase</fullName>
    </submittedName>
</protein>
<dbReference type="NCBIfam" id="TIGR01484">
    <property type="entry name" value="HAD-SF-IIB"/>
    <property type="match status" value="1"/>
</dbReference>
<dbReference type="InterPro" id="IPR036412">
    <property type="entry name" value="HAD-like_sf"/>
</dbReference>
<reference evidence="1 2" key="1">
    <citation type="journal article" date="2018" name="Genome Announc.">
        <title>Complete genomes of two Megasphaera elsdenii strains, NCIMB 702410 and ATCC 25940.</title>
        <authorList>
            <person name="Hatmaker E.A."/>
            <person name="O'Dell K."/>
            <person name="Riley L.A."/>
            <person name="Klingeman D.M."/>
            <person name="Guss A.M."/>
        </authorList>
    </citation>
    <scope>NUCLEOTIDE SEQUENCE [LARGE SCALE GENOMIC DNA]</scope>
    <source>
        <strain evidence="1 2">NCIMB702410</strain>
    </source>
</reference>
<dbReference type="InterPro" id="IPR006379">
    <property type="entry name" value="HAD-SF_hydro_IIB"/>
</dbReference>
<dbReference type="Pfam" id="PF08282">
    <property type="entry name" value="Hydrolase_3"/>
    <property type="match status" value="1"/>
</dbReference>
<dbReference type="EMBL" id="CP027569">
    <property type="protein sequence ID" value="AVO26871.1"/>
    <property type="molecule type" value="Genomic_DNA"/>
</dbReference>
<dbReference type="Gene3D" id="3.30.1240.10">
    <property type="match status" value="1"/>
</dbReference>
<dbReference type="SUPFAM" id="SSF56784">
    <property type="entry name" value="HAD-like"/>
    <property type="match status" value="1"/>
</dbReference>
<sequence length="259" mass="29061">MLKVAASDYDGTLFRDDIITARDAEAIRKWRAAGHKFGVVSGRDHGMLMPQLKHYGVEYDYLACNNGGLISDDQERVLWEARIEPAVLKAVSKLERVRKSFHFSFSSQDRTYLCHDLPGTWVWREAKEWDYPIVAITEDDIDHLPQTIHQYSLGFTNPDDALAASEQVNAHFGDVVHAYPNRCAVDIIPSDISKQQAIAHTLSLFGWDGADILAIGDEINDLPMILGYHGYTVATARPAIQEQARKVYDSVGAMLEDNL</sequence>
<dbReference type="GO" id="GO:0005829">
    <property type="term" value="C:cytosol"/>
    <property type="evidence" value="ECO:0007669"/>
    <property type="project" value="TreeGrafter"/>
</dbReference>
<dbReference type="Proteomes" id="UP000238358">
    <property type="component" value="Chromosome"/>
</dbReference>
<evidence type="ECO:0000313" key="1">
    <source>
        <dbReference type="EMBL" id="AVO26871.1"/>
    </source>
</evidence>
<accession>A0A2S0M602</accession>
<gene>
    <name evidence="1" type="ORF">C6Y28_04155</name>
</gene>
<dbReference type="PANTHER" id="PTHR10000:SF8">
    <property type="entry name" value="HAD SUPERFAMILY HYDROLASE-LIKE, TYPE 3"/>
    <property type="match status" value="1"/>
</dbReference>
<name>A0A2S0M602_MEGEL</name>
<dbReference type="RefSeq" id="WP_027895139.1">
    <property type="nucleotide sequence ID" value="NZ_CP027569.1"/>
</dbReference>
<dbReference type="OrthoDB" id="306707at2"/>
<dbReference type="PANTHER" id="PTHR10000">
    <property type="entry name" value="PHOSPHOSERINE PHOSPHATASE"/>
    <property type="match status" value="1"/>
</dbReference>